<organism evidence="2 3">
    <name type="scientific">Flavihumibacter petaseus NBRC 106054</name>
    <dbReference type="NCBI Taxonomy" id="1220578"/>
    <lineage>
        <taxon>Bacteria</taxon>
        <taxon>Pseudomonadati</taxon>
        <taxon>Bacteroidota</taxon>
        <taxon>Chitinophagia</taxon>
        <taxon>Chitinophagales</taxon>
        <taxon>Chitinophagaceae</taxon>
        <taxon>Flavihumibacter</taxon>
    </lineage>
</organism>
<feature type="transmembrane region" description="Helical" evidence="1">
    <location>
        <begin position="126"/>
        <end position="143"/>
    </location>
</feature>
<protein>
    <submittedName>
        <fullName evidence="2">Uncharacterized protein</fullName>
    </submittedName>
</protein>
<keyword evidence="1" id="KW-1133">Transmembrane helix</keyword>
<feature type="transmembrane region" description="Helical" evidence="1">
    <location>
        <begin position="63"/>
        <end position="83"/>
    </location>
</feature>
<keyword evidence="1" id="KW-0812">Transmembrane</keyword>
<feature type="transmembrane region" description="Helical" evidence="1">
    <location>
        <begin position="155"/>
        <end position="178"/>
    </location>
</feature>
<sequence length="225" mass="26611">MPSQFNIIENLTLAVLAGIIFFLLYKKAWTDKALRFILINALYSLFTVLITLVYPITSPAYDIISNLTMHIDTLSGLGFFYYLWNINRYHRFLVYTVSVVLLVWFATFFIMRDFGAHSWTLLLPSIWYVIVGMTAFYLMYTKADFQQTRKYGSRFLLITGFVFYNFIYIVIEICYIYFKGVGNINDAWKINYWSYFLFRVMMFAGVIFWYARPGIPRNKLSAISK</sequence>
<evidence type="ECO:0000313" key="2">
    <source>
        <dbReference type="EMBL" id="GAO43683.1"/>
    </source>
</evidence>
<feature type="transmembrane region" description="Helical" evidence="1">
    <location>
        <begin position="6"/>
        <end position="25"/>
    </location>
</feature>
<dbReference type="Proteomes" id="UP000033121">
    <property type="component" value="Unassembled WGS sequence"/>
</dbReference>
<accession>A0A0E9N1M9</accession>
<dbReference type="RefSeq" id="WP_046369524.1">
    <property type="nucleotide sequence ID" value="NZ_BBWV01000002.1"/>
</dbReference>
<dbReference type="EMBL" id="BBWV01000002">
    <property type="protein sequence ID" value="GAO43683.1"/>
    <property type="molecule type" value="Genomic_DNA"/>
</dbReference>
<evidence type="ECO:0000313" key="3">
    <source>
        <dbReference type="Proteomes" id="UP000033121"/>
    </source>
</evidence>
<proteinExistence type="predicted"/>
<name>A0A0E9N1M9_9BACT</name>
<keyword evidence="3" id="KW-1185">Reference proteome</keyword>
<dbReference type="AlphaFoldDB" id="A0A0E9N1M9"/>
<reference evidence="2 3" key="1">
    <citation type="submission" date="2015-04" db="EMBL/GenBank/DDBJ databases">
        <title>Whole genome shotgun sequence of Flavihumibacter petaseus NBRC 106054.</title>
        <authorList>
            <person name="Miyazawa S."/>
            <person name="Hosoyama A."/>
            <person name="Hashimoto M."/>
            <person name="Noguchi M."/>
            <person name="Tsuchikane K."/>
            <person name="Ohji S."/>
            <person name="Yamazoe A."/>
            <person name="Ichikawa N."/>
            <person name="Kimura A."/>
            <person name="Fujita N."/>
        </authorList>
    </citation>
    <scope>NUCLEOTIDE SEQUENCE [LARGE SCALE GENOMIC DNA]</scope>
    <source>
        <strain evidence="2 3">NBRC 106054</strain>
    </source>
</reference>
<feature type="transmembrane region" description="Helical" evidence="1">
    <location>
        <begin position="190"/>
        <end position="211"/>
    </location>
</feature>
<evidence type="ECO:0000256" key="1">
    <source>
        <dbReference type="SAM" id="Phobius"/>
    </source>
</evidence>
<comment type="caution">
    <text evidence="2">The sequence shown here is derived from an EMBL/GenBank/DDBJ whole genome shotgun (WGS) entry which is preliminary data.</text>
</comment>
<gene>
    <name evidence="2" type="ORF">FPE01S_02_07890</name>
</gene>
<dbReference type="OrthoDB" id="9840851at2"/>
<feature type="transmembrane region" description="Helical" evidence="1">
    <location>
        <begin position="37"/>
        <end position="57"/>
    </location>
</feature>
<keyword evidence="1" id="KW-0472">Membrane</keyword>
<feature type="transmembrane region" description="Helical" evidence="1">
    <location>
        <begin position="92"/>
        <end position="111"/>
    </location>
</feature>